<evidence type="ECO:0000313" key="1">
    <source>
        <dbReference type="EMBL" id="WTQ78839.1"/>
    </source>
</evidence>
<name>A0ABZ1L231_STRAH</name>
<sequence length="147" mass="15854">MALGLGGSPDVFAIDFDAPSVRHYSGEEWNGLKADAEETGSPIEPDLSYSNSIWGNLMVRDGRSAAQLRPGQAADTAEACARRAQLGGFRAAEMGKAEQKIRLKTVFCILTDKGNVVRAQITRFIGDDFGDPPSQIEFTATMWSRAG</sequence>
<proteinExistence type="predicted"/>
<accession>A0ABZ1L231</accession>
<dbReference type="EMBL" id="CP108164">
    <property type="protein sequence ID" value="WTQ85659.1"/>
    <property type="molecule type" value="Genomic_DNA"/>
</dbReference>
<dbReference type="EMBL" id="CP108164">
    <property type="protein sequence ID" value="WTQ78839.1"/>
    <property type="molecule type" value="Genomic_DNA"/>
</dbReference>
<dbReference type="Proteomes" id="UP001622557">
    <property type="component" value="Chromosome"/>
</dbReference>
<organism evidence="2 3">
    <name type="scientific">Streptomyces achromogenes</name>
    <dbReference type="NCBI Taxonomy" id="67255"/>
    <lineage>
        <taxon>Bacteria</taxon>
        <taxon>Bacillati</taxon>
        <taxon>Actinomycetota</taxon>
        <taxon>Actinomycetes</taxon>
        <taxon>Kitasatosporales</taxon>
        <taxon>Streptomycetaceae</taxon>
        <taxon>Streptomyces</taxon>
    </lineage>
</organism>
<gene>
    <name evidence="1" type="ORF">OG350_00295</name>
    <name evidence="2" type="ORF">OG350_37705</name>
</gene>
<evidence type="ECO:0000313" key="3">
    <source>
        <dbReference type="Proteomes" id="UP001622557"/>
    </source>
</evidence>
<dbReference type="RefSeq" id="WP_405444479.1">
    <property type="nucleotide sequence ID" value="NZ_CP108164.1"/>
</dbReference>
<reference evidence="2 3" key="1">
    <citation type="submission" date="2022-10" db="EMBL/GenBank/DDBJ databases">
        <title>The complete genomes of actinobacterial strains from the NBC collection.</title>
        <authorList>
            <person name="Joergensen T.S."/>
            <person name="Alvarez Arevalo M."/>
            <person name="Sterndorff E.B."/>
            <person name="Faurdal D."/>
            <person name="Vuksanovic O."/>
            <person name="Mourched A.-S."/>
            <person name="Charusanti P."/>
            <person name="Shaw S."/>
            <person name="Blin K."/>
            <person name="Weber T."/>
        </authorList>
    </citation>
    <scope>NUCLEOTIDE SEQUENCE [LARGE SCALE GENOMIC DNA]</scope>
    <source>
        <strain evidence="2 3">NBC_00156</strain>
    </source>
</reference>
<keyword evidence="3" id="KW-1185">Reference proteome</keyword>
<protein>
    <submittedName>
        <fullName evidence="2">Uncharacterized protein</fullName>
    </submittedName>
</protein>
<dbReference type="GeneID" id="97286307"/>
<evidence type="ECO:0000313" key="2">
    <source>
        <dbReference type="EMBL" id="WTQ85659.1"/>
    </source>
</evidence>